<proteinExistence type="predicted"/>
<evidence type="ECO:0000256" key="3">
    <source>
        <dbReference type="ARBA" id="ARBA00022840"/>
    </source>
</evidence>
<organism evidence="5 6">
    <name type="scientific">Gluconacetobacter diazotrophicus</name>
    <name type="common">Acetobacter diazotrophicus</name>
    <dbReference type="NCBI Taxonomy" id="33996"/>
    <lineage>
        <taxon>Bacteria</taxon>
        <taxon>Pseudomonadati</taxon>
        <taxon>Pseudomonadota</taxon>
        <taxon>Alphaproteobacteria</taxon>
        <taxon>Acetobacterales</taxon>
        <taxon>Acetobacteraceae</taxon>
        <taxon>Gluconacetobacter</taxon>
    </lineage>
</organism>
<dbReference type="Pfam" id="PF02626">
    <property type="entry name" value="CT_A_B"/>
    <property type="match status" value="1"/>
</dbReference>
<keyword evidence="1" id="KW-0547">Nucleotide-binding</keyword>
<dbReference type="AlphaFoldDB" id="A0A7W4I721"/>
<dbReference type="RefSeq" id="WP_012222443.1">
    <property type="nucleotide sequence ID" value="NZ_JABEQG010000031.1"/>
</dbReference>
<accession>A0A7W4I721</accession>
<dbReference type="PANTHER" id="PTHR43309">
    <property type="entry name" value="5-OXOPROLINASE SUBUNIT C"/>
    <property type="match status" value="1"/>
</dbReference>
<dbReference type="Gene3D" id="2.40.100.10">
    <property type="entry name" value="Cyclophilin-like"/>
    <property type="match status" value="1"/>
</dbReference>
<dbReference type="SMART" id="SM00797">
    <property type="entry name" value="AHS2"/>
    <property type="match status" value="1"/>
</dbReference>
<dbReference type="NCBIfam" id="TIGR00724">
    <property type="entry name" value="urea_amlyse_rel"/>
    <property type="match status" value="1"/>
</dbReference>
<comment type="caution">
    <text evidence="5">The sequence shown here is derived from an EMBL/GenBank/DDBJ whole genome shotgun (WGS) entry which is preliminary data.</text>
</comment>
<keyword evidence="2" id="KW-0378">Hydrolase</keyword>
<evidence type="ECO:0000256" key="2">
    <source>
        <dbReference type="ARBA" id="ARBA00022801"/>
    </source>
</evidence>
<sequence>MIEILANSALNTIQDRGRPRAMTLGVARGGAMDILALACGNMMLGNEPDAAGIEIAFFPFRLRFLDDRAFAVTGARGPVRLDGIDLPPDWAMIARAGQTLQCDAPTTGCRTYLTIAGGIDVPLVLGARATDLKGGFGGLEGRALQKGDRLPCGVPATPGVPPHGYGLAVRCPMPDADATRVRVLPAAEYDDFTAEARHAFFQTAWRLTPSANRMGYRLEGTPLAQQRPLNLFSHGIVPGTVQVPPAGQPIVQMADANTCGGYPKIATIIESDLRLLAQTRVNGSIRFVETTRTDAVAALRAEARDQARRADAFADLRRMLMPA</sequence>
<dbReference type="Proteomes" id="UP000550787">
    <property type="component" value="Unassembled WGS sequence"/>
</dbReference>
<dbReference type="InterPro" id="IPR003778">
    <property type="entry name" value="CT_A_B"/>
</dbReference>
<dbReference type="PANTHER" id="PTHR43309:SF3">
    <property type="entry name" value="5-OXOPROLINASE SUBUNIT C"/>
    <property type="match status" value="1"/>
</dbReference>
<dbReference type="EMBL" id="JABEQG010000031">
    <property type="protein sequence ID" value="MBB2157461.1"/>
    <property type="molecule type" value="Genomic_DNA"/>
</dbReference>
<dbReference type="SUPFAM" id="SSF50891">
    <property type="entry name" value="Cyclophilin-like"/>
    <property type="match status" value="1"/>
</dbReference>
<dbReference type="GO" id="GO:0005524">
    <property type="term" value="F:ATP binding"/>
    <property type="evidence" value="ECO:0007669"/>
    <property type="project" value="UniProtKB-KW"/>
</dbReference>
<protein>
    <submittedName>
        <fullName evidence="5">Biotin-dependent carboxyltransferase</fullName>
    </submittedName>
</protein>
<evidence type="ECO:0000259" key="4">
    <source>
        <dbReference type="SMART" id="SM00797"/>
    </source>
</evidence>
<evidence type="ECO:0000313" key="6">
    <source>
        <dbReference type="Proteomes" id="UP000550787"/>
    </source>
</evidence>
<name>A0A7W4I721_GLUDI</name>
<reference evidence="5 6" key="1">
    <citation type="submission" date="2020-04" db="EMBL/GenBank/DDBJ databases">
        <title>Description of novel Gluconacetobacter.</title>
        <authorList>
            <person name="Sombolestani A."/>
        </authorList>
    </citation>
    <scope>NUCLEOTIDE SEQUENCE [LARGE SCALE GENOMIC DNA]</scope>
    <source>
        <strain evidence="5 6">LMG 7603</strain>
    </source>
</reference>
<keyword evidence="5" id="KW-0808">Transferase</keyword>
<dbReference type="GO" id="GO:0016787">
    <property type="term" value="F:hydrolase activity"/>
    <property type="evidence" value="ECO:0007669"/>
    <property type="project" value="UniProtKB-KW"/>
</dbReference>
<dbReference type="GO" id="GO:0016740">
    <property type="term" value="F:transferase activity"/>
    <property type="evidence" value="ECO:0007669"/>
    <property type="project" value="UniProtKB-KW"/>
</dbReference>
<feature type="domain" description="Carboxyltransferase" evidence="4">
    <location>
        <begin position="23"/>
        <end position="307"/>
    </location>
</feature>
<dbReference type="InterPro" id="IPR029000">
    <property type="entry name" value="Cyclophilin-like_dom_sf"/>
</dbReference>
<evidence type="ECO:0000313" key="5">
    <source>
        <dbReference type="EMBL" id="MBB2157461.1"/>
    </source>
</evidence>
<dbReference type="InterPro" id="IPR052708">
    <property type="entry name" value="PxpC"/>
</dbReference>
<keyword evidence="3" id="KW-0067">ATP-binding</keyword>
<evidence type="ECO:0000256" key="1">
    <source>
        <dbReference type="ARBA" id="ARBA00022741"/>
    </source>
</evidence>
<gene>
    <name evidence="5" type="ORF">HLH33_14245</name>
</gene>
<dbReference type="OMA" id="GEPIVQM"/>